<dbReference type="Pfam" id="PF13166">
    <property type="entry name" value="AAA_13"/>
    <property type="match status" value="1"/>
</dbReference>
<dbReference type="EMBL" id="DXCK01000086">
    <property type="protein sequence ID" value="HIZ01810.1"/>
    <property type="molecule type" value="Genomic_DNA"/>
</dbReference>
<feature type="coiled-coil region" evidence="1">
    <location>
        <begin position="402"/>
        <end position="457"/>
    </location>
</feature>
<comment type="caution">
    <text evidence="3">The sequence shown here is derived from an EMBL/GenBank/DDBJ whole genome shotgun (WGS) entry which is preliminary data.</text>
</comment>
<name>A0A9D2A5I5_9BACE</name>
<evidence type="ECO:0000313" key="3">
    <source>
        <dbReference type="EMBL" id="HIZ01810.1"/>
    </source>
</evidence>
<dbReference type="Gene3D" id="3.40.50.300">
    <property type="entry name" value="P-loop containing nucleotide triphosphate hydrolases"/>
    <property type="match status" value="2"/>
</dbReference>
<organism evidence="3 4">
    <name type="scientific">Candidatus Bacteroides merdipullorum</name>
    <dbReference type="NCBI Taxonomy" id="2838474"/>
    <lineage>
        <taxon>Bacteria</taxon>
        <taxon>Pseudomonadati</taxon>
        <taxon>Bacteroidota</taxon>
        <taxon>Bacteroidia</taxon>
        <taxon>Bacteroidales</taxon>
        <taxon>Bacteroidaceae</taxon>
        <taxon>Bacteroides</taxon>
    </lineage>
</organism>
<protein>
    <submittedName>
        <fullName evidence="3">AAA family ATPase</fullName>
    </submittedName>
</protein>
<dbReference type="AlphaFoldDB" id="A0A9D2A5I5"/>
<dbReference type="GO" id="GO:0000731">
    <property type="term" value="P:DNA synthesis involved in DNA repair"/>
    <property type="evidence" value="ECO:0007669"/>
    <property type="project" value="TreeGrafter"/>
</dbReference>
<sequence>MQRKIPSAITNITLNRATFSNVPINELTFVNFFYGNNGAGKSSIAYAIEEDDGVVWGDGKSAADFDVLAYNQNFINNNFANYGDLKGVFIFGEEDIEAKEKVDKLSDEKRQKSEARLAALDEYKKKTEGLESALTQFQDTCFTKTATIRKRFDKCMDGKKQKKNFAEAIIKEANPIDHDLAELERLYDVAFDDSARAYSEFKKAAATTYGSLPGKDLLDRMIVSSSDTPFAKFMKALGDTASDWVRDGHTHYAGAAGGKCPYCQQKLPANFEDEIAATFDAQYQQDVRDLGQFQAIYARETAEIVRVLQANTNEVMPTIDLKAYQEKIALLESNFEINRQRIAEKVKEPSKKVSLEDTDTLLLEIGALIDDINKIIKANNDVISAKRSSKTKCKTEIMQYLASVLADDVKSYHDEVARLQKEIEVVTERGKNLKKEIGDLTKEISDLNKHNANTEAAIDSINKILKDSGFQGFSIRAKEGVENVYEVIREDGSVAENLSEGERNFIAFLYFYHQVRGSMTSEELKEKIVVIDDPVSSMDSTALFLVSAIVREMINVCRNNTEYLNQKVPGDYIKQLFILTHNVYFHREVTYQQVGYYNCTSFYMIRKNDNTSTVKLCKRQSKEVPTEEENYNPVQNSYAALWDELRDIKSTIPALNVMRRILEYYFLQLCGYEGSDLREIVLEKAENRTKFIRQVEGEKPDMTNYHLASSLLAYINNPNGISDGLNYVEDCEDVEAYKRVFEMIFDALGQSQHFNMMTGKRVKS</sequence>
<gene>
    <name evidence="3" type="ORF">H9819_06090</name>
</gene>
<dbReference type="Proteomes" id="UP000824023">
    <property type="component" value="Unassembled WGS sequence"/>
</dbReference>
<dbReference type="GO" id="GO:0006302">
    <property type="term" value="P:double-strand break repair"/>
    <property type="evidence" value="ECO:0007669"/>
    <property type="project" value="TreeGrafter"/>
</dbReference>
<feature type="domain" description="Protein CR006 P-loop" evidence="2">
    <location>
        <begin position="23"/>
        <end position="745"/>
    </location>
</feature>
<proteinExistence type="predicted"/>
<dbReference type="SUPFAM" id="SSF52540">
    <property type="entry name" value="P-loop containing nucleoside triphosphate hydrolases"/>
    <property type="match status" value="1"/>
</dbReference>
<dbReference type="PANTHER" id="PTHR32182">
    <property type="entry name" value="DNA REPLICATION AND REPAIR PROTEIN RECF"/>
    <property type="match status" value="1"/>
</dbReference>
<accession>A0A9D2A5I5</accession>
<evidence type="ECO:0000259" key="2">
    <source>
        <dbReference type="Pfam" id="PF13166"/>
    </source>
</evidence>
<dbReference type="PANTHER" id="PTHR32182:SF22">
    <property type="entry name" value="ATP-DEPENDENT ENDONUCLEASE, OLD FAMILY-RELATED"/>
    <property type="match status" value="1"/>
</dbReference>
<keyword evidence="1" id="KW-0175">Coiled coil</keyword>
<evidence type="ECO:0000256" key="1">
    <source>
        <dbReference type="SAM" id="Coils"/>
    </source>
</evidence>
<dbReference type="InterPro" id="IPR026866">
    <property type="entry name" value="CR006_AAA"/>
</dbReference>
<reference evidence="3" key="2">
    <citation type="submission" date="2021-04" db="EMBL/GenBank/DDBJ databases">
        <authorList>
            <person name="Gilroy R."/>
        </authorList>
    </citation>
    <scope>NUCLEOTIDE SEQUENCE</scope>
    <source>
        <strain evidence="3">ChiHjej12B11-24981</strain>
    </source>
</reference>
<dbReference type="InterPro" id="IPR027417">
    <property type="entry name" value="P-loop_NTPase"/>
</dbReference>
<evidence type="ECO:0000313" key="4">
    <source>
        <dbReference type="Proteomes" id="UP000824023"/>
    </source>
</evidence>
<reference evidence="3" key="1">
    <citation type="journal article" date="2021" name="PeerJ">
        <title>Extensive microbial diversity within the chicken gut microbiome revealed by metagenomics and culture.</title>
        <authorList>
            <person name="Gilroy R."/>
            <person name="Ravi A."/>
            <person name="Getino M."/>
            <person name="Pursley I."/>
            <person name="Horton D.L."/>
            <person name="Alikhan N.F."/>
            <person name="Baker D."/>
            <person name="Gharbi K."/>
            <person name="Hall N."/>
            <person name="Watson M."/>
            <person name="Adriaenssens E.M."/>
            <person name="Foster-Nyarko E."/>
            <person name="Jarju S."/>
            <person name="Secka A."/>
            <person name="Antonio M."/>
            <person name="Oren A."/>
            <person name="Chaudhuri R.R."/>
            <person name="La Ragione R."/>
            <person name="Hildebrand F."/>
            <person name="Pallen M.J."/>
        </authorList>
    </citation>
    <scope>NUCLEOTIDE SEQUENCE</scope>
    <source>
        <strain evidence="3">ChiHjej12B11-24981</strain>
    </source>
</reference>